<keyword evidence="2" id="KW-1185">Reference proteome</keyword>
<dbReference type="AlphaFoldDB" id="A0A0V1BSL7"/>
<name>A0A0V1BSL7_TRIBR</name>
<reference evidence="1 2" key="1">
    <citation type="submission" date="2015-01" db="EMBL/GenBank/DDBJ databases">
        <title>Evolution of Trichinella species and genotypes.</title>
        <authorList>
            <person name="Korhonen P.K."/>
            <person name="Edoardo P."/>
            <person name="Giuseppe L.R."/>
            <person name="Gasser R.B."/>
        </authorList>
    </citation>
    <scope>NUCLEOTIDE SEQUENCE [LARGE SCALE GENOMIC DNA]</scope>
    <source>
        <strain evidence="1">ISS120</strain>
    </source>
</reference>
<dbReference type="Proteomes" id="UP000054653">
    <property type="component" value="Unassembled WGS sequence"/>
</dbReference>
<sequence length="126" mass="14245">MEVVHIVFDHNGLVSLSCHRCSSIVYIAYSCSNPFACKFHRQWFQVSSLDGVYAFWMHNMQINLECINCPGNALGVVDRRQLFQSFASVVQSSSSLVSVTGSAQMGRTMRLHPIVMGYKNPRDHEM</sequence>
<gene>
    <name evidence="1" type="ORF">T03_11424</name>
</gene>
<dbReference type="OrthoDB" id="5937892at2759"/>
<proteinExistence type="predicted"/>
<comment type="caution">
    <text evidence="1">The sequence shown here is derived from an EMBL/GenBank/DDBJ whole genome shotgun (WGS) entry which is preliminary data.</text>
</comment>
<dbReference type="EMBL" id="JYDI01001139">
    <property type="protein sequence ID" value="KRY40013.1"/>
    <property type="molecule type" value="Genomic_DNA"/>
</dbReference>
<protein>
    <submittedName>
        <fullName evidence="1">Uncharacterized protein</fullName>
    </submittedName>
</protein>
<accession>A0A0V1BSL7</accession>
<organism evidence="1 2">
    <name type="scientific">Trichinella britovi</name>
    <name type="common">Parasitic roundworm</name>
    <dbReference type="NCBI Taxonomy" id="45882"/>
    <lineage>
        <taxon>Eukaryota</taxon>
        <taxon>Metazoa</taxon>
        <taxon>Ecdysozoa</taxon>
        <taxon>Nematoda</taxon>
        <taxon>Enoplea</taxon>
        <taxon>Dorylaimia</taxon>
        <taxon>Trichinellida</taxon>
        <taxon>Trichinellidae</taxon>
        <taxon>Trichinella</taxon>
    </lineage>
</organism>
<evidence type="ECO:0000313" key="2">
    <source>
        <dbReference type="Proteomes" id="UP000054653"/>
    </source>
</evidence>
<evidence type="ECO:0000313" key="1">
    <source>
        <dbReference type="EMBL" id="KRY40013.1"/>
    </source>
</evidence>